<evidence type="ECO:0000313" key="1">
    <source>
        <dbReference type="EMBL" id="ORX13362.1"/>
    </source>
</evidence>
<reference evidence="1 2" key="1">
    <citation type="submission" date="2016-01" db="EMBL/GenBank/DDBJ databases">
        <title>The new phylogeny of the genus Mycobacterium.</title>
        <authorList>
            <person name="Tarcisio F."/>
            <person name="Conor M."/>
            <person name="Antonella G."/>
            <person name="Elisabetta G."/>
            <person name="Giulia F.S."/>
            <person name="Sara T."/>
            <person name="Anna F."/>
            <person name="Clotilde B."/>
            <person name="Roberto B."/>
            <person name="Veronica D.S."/>
            <person name="Fabio R."/>
            <person name="Monica P."/>
            <person name="Olivier J."/>
            <person name="Enrico T."/>
            <person name="Nicola S."/>
        </authorList>
    </citation>
    <scope>NUCLEOTIDE SEQUENCE [LARGE SCALE GENOMIC DNA]</scope>
    <source>
        <strain evidence="1 2">ATCC 700010</strain>
    </source>
</reference>
<evidence type="ECO:0000313" key="2">
    <source>
        <dbReference type="Proteomes" id="UP000193964"/>
    </source>
</evidence>
<comment type="caution">
    <text evidence="1">The sequence shown here is derived from an EMBL/GenBank/DDBJ whole genome shotgun (WGS) entry which is preliminary data.</text>
</comment>
<dbReference type="RefSeq" id="WP_085145925.1">
    <property type="nucleotide sequence ID" value="NZ_JACKUA010000035.1"/>
</dbReference>
<accession>A0A1X2F4L0</accession>
<gene>
    <name evidence="1" type="ORF">AWC31_02245</name>
</gene>
<sequence length="388" mass="43044">MFERLPRDTRRCANTSRRAGAIGVDVKMSGGILGLQRLAGNRATADLLHVQRQPVIEVEGVLDPQQVTGAIFYYKQKPKRYTKEVINQIQVAVGTPPKDEMDAADVQAVAEWQRTKGSEFEPHLKVDGMAGPRTLPRMFQGGLGVSARITVYVGEMKTILDKWDELKTPEARRLALKAEINKHLGEVGVPDVELTTGEGNEFDSTTWTIFIRASAFKELPTEPAERDRHTTALTSTLYHEARHAEQAFRIAAMLAGRGLTEGQIYWQTSTKKDIIKEALKPENQLKPGTMEAAIAEGWYDSQNGADSPKTHQVYAELNAAAKAFEAAEAAKDANPTPENQRRYEAAVERFKAAEAAYYDLPQENDAFRISDEIVMKFQALKKASKSPG</sequence>
<organism evidence="1 2">
    <name type="scientific">Mycolicibacterium wolinskyi</name>
    <dbReference type="NCBI Taxonomy" id="59750"/>
    <lineage>
        <taxon>Bacteria</taxon>
        <taxon>Bacillati</taxon>
        <taxon>Actinomycetota</taxon>
        <taxon>Actinomycetes</taxon>
        <taxon>Mycobacteriales</taxon>
        <taxon>Mycobacteriaceae</taxon>
        <taxon>Mycolicibacterium</taxon>
    </lineage>
</organism>
<dbReference type="AlphaFoldDB" id="A0A1X2F4L0"/>
<dbReference type="EMBL" id="LQQA01000023">
    <property type="protein sequence ID" value="ORX13362.1"/>
    <property type="molecule type" value="Genomic_DNA"/>
</dbReference>
<proteinExistence type="predicted"/>
<protein>
    <submittedName>
        <fullName evidence="1">Uncharacterized protein</fullName>
    </submittedName>
</protein>
<dbReference type="Proteomes" id="UP000193964">
    <property type="component" value="Unassembled WGS sequence"/>
</dbReference>
<dbReference type="OrthoDB" id="5134813at2"/>
<name>A0A1X2F4L0_9MYCO</name>